<organism evidence="2 3">
    <name type="scientific">Sanghuangporus baumii</name>
    <name type="common">Phellinus baumii</name>
    <dbReference type="NCBI Taxonomy" id="108892"/>
    <lineage>
        <taxon>Eukaryota</taxon>
        <taxon>Fungi</taxon>
        <taxon>Dikarya</taxon>
        <taxon>Basidiomycota</taxon>
        <taxon>Agaricomycotina</taxon>
        <taxon>Agaricomycetes</taxon>
        <taxon>Hymenochaetales</taxon>
        <taxon>Hymenochaetaceae</taxon>
        <taxon>Sanghuangporus</taxon>
    </lineage>
</organism>
<proteinExistence type="predicted"/>
<evidence type="ECO:0000256" key="1">
    <source>
        <dbReference type="SAM" id="MobiDB-lite"/>
    </source>
</evidence>
<gene>
    <name evidence="2" type="ORF">A7U60_g8786</name>
</gene>
<protein>
    <submittedName>
        <fullName evidence="2">Uncharacterized protein</fullName>
    </submittedName>
</protein>
<evidence type="ECO:0000313" key="2">
    <source>
        <dbReference type="EMBL" id="OCB84113.1"/>
    </source>
</evidence>
<feature type="compositionally biased region" description="Basic and acidic residues" evidence="1">
    <location>
        <begin position="254"/>
        <end position="267"/>
    </location>
</feature>
<feature type="compositionally biased region" description="Polar residues" evidence="1">
    <location>
        <begin position="232"/>
        <end position="244"/>
    </location>
</feature>
<feature type="region of interest" description="Disordered" evidence="1">
    <location>
        <begin position="45"/>
        <end position="72"/>
    </location>
</feature>
<dbReference type="AlphaFoldDB" id="A0A9Q5HQI0"/>
<feature type="region of interest" description="Disordered" evidence="1">
    <location>
        <begin position="205"/>
        <end position="297"/>
    </location>
</feature>
<feature type="compositionally biased region" description="Acidic residues" evidence="1">
    <location>
        <begin position="220"/>
        <end position="230"/>
    </location>
</feature>
<keyword evidence="3" id="KW-1185">Reference proteome</keyword>
<sequence>MSNFASNLANLARSKLHDACSSGSRDNISLHRWVLLKNSITTQDVLPDQSSKPASDFAGVSESLRDSEPEFEDEEVDSVIDESMFAFLFPDPGNAVATPVEDECASEEQWLDSLLESLGDDEDDDDDIKMHLKPVDIDNANAEQLNTHSRAEAQSLCTSFSEDFAVPPSPIKVPYPVPYPPLNRPFELDSHACCFASDSSSYSHFDHHDIEDSEGSVPDAIEDTSDDESESVSTPFSRSRTSLNLVDPASVPLPRDRYEPHIYRGSDDYYPYEADPLPYSDYNPESTPVYSPYHQGC</sequence>
<evidence type="ECO:0000313" key="3">
    <source>
        <dbReference type="Proteomes" id="UP000757232"/>
    </source>
</evidence>
<name>A0A9Q5HQI0_SANBA</name>
<comment type="caution">
    <text evidence="2">The sequence shown here is derived from an EMBL/GenBank/DDBJ whole genome shotgun (WGS) entry which is preliminary data.</text>
</comment>
<dbReference type="EMBL" id="LNZH02000216">
    <property type="protein sequence ID" value="OCB84113.1"/>
    <property type="molecule type" value="Genomic_DNA"/>
</dbReference>
<dbReference type="Proteomes" id="UP000757232">
    <property type="component" value="Unassembled WGS sequence"/>
</dbReference>
<dbReference type="OrthoDB" id="3263748at2759"/>
<accession>A0A9Q5HQI0</accession>
<reference evidence="2" key="1">
    <citation type="submission" date="2016-06" db="EMBL/GenBank/DDBJ databases">
        <title>Draft Genome sequence of the fungus Inonotus baumii.</title>
        <authorList>
            <person name="Zhu H."/>
            <person name="Lin W."/>
        </authorList>
    </citation>
    <scope>NUCLEOTIDE SEQUENCE</scope>
    <source>
        <strain evidence="2">821</strain>
    </source>
</reference>